<dbReference type="EMBL" id="CP002209">
    <property type="protein sequence ID" value="ADN74278.1"/>
    <property type="molecule type" value="Genomic_DNA"/>
</dbReference>
<evidence type="ECO:0000313" key="4">
    <source>
        <dbReference type="Proteomes" id="UP000006683"/>
    </source>
</evidence>
<feature type="transmembrane region" description="Helical" evidence="2">
    <location>
        <begin position="286"/>
        <end position="303"/>
    </location>
</feature>
<feature type="transmembrane region" description="Helical" evidence="2">
    <location>
        <begin position="222"/>
        <end position="248"/>
    </location>
</feature>
<dbReference type="AlphaFoldDB" id="E1SVC4"/>
<feature type="transmembrane region" description="Helical" evidence="2">
    <location>
        <begin position="315"/>
        <end position="339"/>
    </location>
</feature>
<feature type="transmembrane region" description="Helical" evidence="2">
    <location>
        <begin position="76"/>
        <end position="93"/>
    </location>
</feature>
<feature type="transmembrane region" description="Helical" evidence="2">
    <location>
        <begin position="39"/>
        <end position="56"/>
    </location>
</feature>
<feature type="transmembrane region" description="Helical" evidence="2">
    <location>
        <begin position="172"/>
        <end position="194"/>
    </location>
</feature>
<dbReference type="KEGG" id="fbl:Fbal_0064"/>
<protein>
    <submittedName>
        <fullName evidence="3">Major facilitator superfamily MFS_1</fullName>
    </submittedName>
</protein>
<dbReference type="PANTHER" id="PTHR11328">
    <property type="entry name" value="MAJOR FACILITATOR SUPERFAMILY DOMAIN-CONTAINING PROTEIN"/>
    <property type="match status" value="1"/>
</dbReference>
<dbReference type="GO" id="GO:0015293">
    <property type="term" value="F:symporter activity"/>
    <property type="evidence" value="ECO:0007669"/>
    <property type="project" value="InterPro"/>
</dbReference>
<dbReference type="PANTHER" id="PTHR11328:SF24">
    <property type="entry name" value="MAJOR FACILITATOR SUPERFAMILY (MFS) PROFILE DOMAIN-CONTAINING PROTEIN"/>
    <property type="match status" value="1"/>
</dbReference>
<dbReference type="InterPro" id="IPR036259">
    <property type="entry name" value="MFS_trans_sf"/>
</dbReference>
<gene>
    <name evidence="3" type="ordered locus">Fbal_0064</name>
</gene>
<accession>E1SVC4</accession>
<keyword evidence="2" id="KW-0812">Transmembrane</keyword>
<keyword evidence="2" id="KW-1133">Transmembrane helix</keyword>
<dbReference type="HOGENOM" id="CLU_027408_8_0_6"/>
<sequence>MSTSLPRRQLLLFGLLNLPLSMLMSPTAAMLPAFYLETTAVTAAGLATATLVARLFDGLTDPILGWLSDRSGRRKVWMALGVVLVLLGIWPLFQPPEEAGVAYLVGWYLLVTLGWTAVEIPHSALAAEMSNDYQERSRVVLWRQMLGFLGGLLFMASPMILLGRSGFTDEVFALLAGFIAVALPLGLVLMWRAVPEPSHPSRARPGLRDLLGALSTIAPLRYFLLTQVLFGLATGAVSSLFVIYASFYLGHADAIAKIAMPMTLAMAAGMPLWLQLLKRVDKHRAWALSGVGMIVCLLAVLTLEPGPDSLKPMMALMTGFGFFLGLSSLALPSLLADVVDYDRWKNRKDRAAILFAFQALITKFNQGIGGAIALGIPALYGFTGKGVLEGEAVTGLKLGFVVWPCLLLVPMLLLAWRYPLTRHRQGVLARRLARRIATNPHP</sequence>
<dbReference type="GO" id="GO:0005886">
    <property type="term" value="C:plasma membrane"/>
    <property type="evidence" value="ECO:0007669"/>
    <property type="project" value="TreeGrafter"/>
</dbReference>
<feature type="transmembrane region" description="Helical" evidence="2">
    <location>
        <begin position="254"/>
        <end position="274"/>
    </location>
</feature>
<dbReference type="Gene3D" id="1.20.1250.20">
    <property type="entry name" value="MFS general substrate transporter like domains"/>
    <property type="match status" value="2"/>
</dbReference>
<comment type="similarity">
    <text evidence="1">Belongs to the sodium:galactoside symporter (TC 2.A.2) family.</text>
</comment>
<dbReference type="SUPFAM" id="SSF103473">
    <property type="entry name" value="MFS general substrate transporter"/>
    <property type="match status" value="1"/>
</dbReference>
<dbReference type="RefSeq" id="WP_013343584.1">
    <property type="nucleotide sequence ID" value="NC_014541.1"/>
</dbReference>
<evidence type="ECO:0000256" key="2">
    <source>
        <dbReference type="SAM" id="Phobius"/>
    </source>
</evidence>
<dbReference type="eggNOG" id="COG2211">
    <property type="taxonomic scope" value="Bacteria"/>
</dbReference>
<dbReference type="Pfam" id="PF13347">
    <property type="entry name" value="MFS_2"/>
    <property type="match status" value="1"/>
</dbReference>
<keyword evidence="2" id="KW-0472">Membrane</keyword>
<dbReference type="Proteomes" id="UP000006683">
    <property type="component" value="Chromosome"/>
</dbReference>
<dbReference type="GO" id="GO:0008643">
    <property type="term" value="P:carbohydrate transport"/>
    <property type="evidence" value="ECO:0007669"/>
    <property type="project" value="InterPro"/>
</dbReference>
<feature type="transmembrane region" description="Helical" evidence="2">
    <location>
        <begin position="139"/>
        <end position="160"/>
    </location>
</feature>
<organism evidence="3 4">
    <name type="scientific">Ferrimonas balearica (strain DSM 9799 / CCM 4581 / KCTC 23876 / PAT)</name>
    <dbReference type="NCBI Taxonomy" id="550540"/>
    <lineage>
        <taxon>Bacteria</taxon>
        <taxon>Pseudomonadati</taxon>
        <taxon>Pseudomonadota</taxon>
        <taxon>Gammaproteobacteria</taxon>
        <taxon>Alteromonadales</taxon>
        <taxon>Ferrimonadaceae</taxon>
        <taxon>Ferrimonas</taxon>
    </lineage>
</organism>
<dbReference type="GeneID" id="67180310"/>
<evidence type="ECO:0000256" key="1">
    <source>
        <dbReference type="ARBA" id="ARBA00009617"/>
    </source>
</evidence>
<dbReference type="InterPro" id="IPR039672">
    <property type="entry name" value="MFS_2"/>
</dbReference>
<feature type="transmembrane region" description="Helical" evidence="2">
    <location>
        <begin position="400"/>
        <end position="420"/>
    </location>
</feature>
<reference evidence="3 4" key="1">
    <citation type="journal article" date="2010" name="Stand. Genomic Sci.">
        <title>Complete genome sequence of Ferrimonas balearica type strain (PAT).</title>
        <authorList>
            <person name="Nolan M."/>
            <person name="Sikorski J."/>
            <person name="Davenport K."/>
            <person name="Lucas S."/>
            <person name="Glavina Del Rio T."/>
            <person name="Tice H."/>
            <person name="Cheng J."/>
            <person name="Goodwin L."/>
            <person name="Pitluck S."/>
            <person name="Liolios K."/>
            <person name="Ivanova N."/>
            <person name="Mavromatis K."/>
            <person name="Ovchinnikova G."/>
            <person name="Pati A."/>
            <person name="Chen A."/>
            <person name="Palaniappan K."/>
            <person name="Land M."/>
            <person name="Hauser L."/>
            <person name="Chang Y."/>
            <person name="Jeffries C."/>
            <person name="Tapia R."/>
            <person name="Brettin T."/>
            <person name="Detter J."/>
            <person name="Han C."/>
            <person name="Yasawong M."/>
            <person name="Rohde M."/>
            <person name="Tindall B."/>
            <person name="Goker M."/>
            <person name="Woyke T."/>
            <person name="Bristow J."/>
            <person name="Eisen J."/>
            <person name="Markowitz V."/>
            <person name="Hugenholtz P."/>
            <person name="Kyrpides N."/>
            <person name="Klenk H."/>
            <person name="Lapidus A."/>
        </authorList>
    </citation>
    <scope>NUCLEOTIDE SEQUENCE [LARGE SCALE GENOMIC DNA]</scope>
    <source>
        <strain evidence="4">DSM 9799 / CCM 4581 / KCTC 23876 / PAT</strain>
    </source>
</reference>
<evidence type="ECO:0000313" key="3">
    <source>
        <dbReference type="EMBL" id="ADN74278.1"/>
    </source>
</evidence>
<dbReference type="STRING" id="550540.Fbal_0064"/>
<dbReference type="OrthoDB" id="181905at2"/>
<proteinExistence type="inferred from homology"/>
<keyword evidence="4" id="KW-1185">Reference proteome</keyword>
<name>E1SVC4_FERBD</name>
<feature type="transmembrane region" description="Helical" evidence="2">
    <location>
        <begin position="351"/>
        <end position="380"/>
    </location>
</feature>
<feature type="transmembrane region" description="Helical" evidence="2">
    <location>
        <begin position="99"/>
        <end position="118"/>
    </location>
</feature>